<keyword evidence="2" id="KW-0433">Leucine-rich repeat</keyword>
<feature type="domain" description="Disease resistance protein winged helix" evidence="10">
    <location>
        <begin position="440"/>
        <end position="505"/>
    </location>
</feature>
<dbReference type="SUPFAM" id="SSF52540">
    <property type="entry name" value="P-loop containing nucleoside triphosphate hydrolases"/>
    <property type="match status" value="1"/>
</dbReference>
<dbReference type="Proteomes" id="UP001642360">
    <property type="component" value="Unassembled WGS sequence"/>
</dbReference>
<comment type="similarity">
    <text evidence="1">Belongs to the disease resistance NB-LRR family.</text>
</comment>
<dbReference type="Gene3D" id="1.20.5.4130">
    <property type="match status" value="1"/>
</dbReference>
<dbReference type="GO" id="GO:0051707">
    <property type="term" value="P:response to other organism"/>
    <property type="evidence" value="ECO:0007669"/>
    <property type="project" value="UniProtKB-ARBA"/>
</dbReference>
<dbReference type="InterPro" id="IPR002182">
    <property type="entry name" value="NB-ARC"/>
</dbReference>
<dbReference type="GO" id="GO:0005524">
    <property type="term" value="F:ATP binding"/>
    <property type="evidence" value="ECO:0007669"/>
    <property type="project" value="UniProtKB-KW"/>
</dbReference>
<dbReference type="SUPFAM" id="SSF52058">
    <property type="entry name" value="L domain-like"/>
    <property type="match status" value="3"/>
</dbReference>
<evidence type="ECO:0000259" key="8">
    <source>
        <dbReference type="Pfam" id="PF00931"/>
    </source>
</evidence>
<evidence type="ECO:0000256" key="3">
    <source>
        <dbReference type="ARBA" id="ARBA00022737"/>
    </source>
</evidence>
<evidence type="ECO:0000259" key="10">
    <source>
        <dbReference type="Pfam" id="PF23559"/>
    </source>
</evidence>
<dbReference type="Gene3D" id="3.40.50.300">
    <property type="entry name" value="P-loop containing nucleotide triphosphate hydrolases"/>
    <property type="match status" value="1"/>
</dbReference>
<keyword evidence="4" id="KW-0547">Nucleotide-binding</keyword>
<protein>
    <recommendedName>
        <fullName evidence="14">Disease resistance RPP13-like protein 1</fullName>
    </recommendedName>
</protein>
<sequence>MAIVEVFLGAFLAVLFERLASRELLSFARNVGVHTQVMKLGKVLRTIEVLLNDAETKQISEKTVNLWLEDLRDLAYDVDDLVDEVETEALAHKLKTETEAAATSKVKVLNFLPTSLTDFPRSIELKFKLEPKIKEIAVRLDDIAQLSGVLSLRATPEAGSCKSRERSLETSSLVVESHVHGREKEKQEILELVLKDESNNDEARVIPIVGMGGVGKTTLVQLVYNDEKVKNFFDTKAWVCVSEEFDVFRITKIIHEEVTKGSCNFSNLNRLQVSLKEELSRRKFLIVLDDVWNDIYEDWDRLRPPFLVGLPGSKIIVTTRSDRVARTMGSVPPYPLNVLAEDDCLSLLAQHALSTKIFDDHPNLEPIGKDIVKKCGRLPLAAKTLGGLLHNIHSPDEWKAVLNSKIWELSEHNRGILPALRLSYHHLPSDLKQLFVYCAIFPKDYVFDKDELVLLWMAEGFLQQSEEMEVFGGSCFMELFSRSFFQRSGGTESKFVMHDLLNDLAQYLAGETCFRLDDNMEGNERCKISEKARHSSFIRHKYEVYKRFKAFHELRGLRTFLPLPTYDSEDFYLSNSILVNLLPKLRCLRVLSLSGYKISELPKVMGDLKHFRYLNLSETLIEWLPESVSTLYNLQTLLLKGCRALCKLPTNIENLVNLRHLDIRDTPKLEEMPSGIDRLKCLQTLPKILVGKNSGFGLGDLNKLLFLRGMLSIAGLENVMNVQDAEAANLIRKQDINELEFKWNSDIEDSQNDGLQVSVLEMLRPHRELKSLTIEFYRGITFPSWIGDPSFSKTVYISLRGCTKCEFLPPLGQLPFLKELYIEEMDSVRSVGAEFNCGGNTLEIPFPSLEILSFCEMLKWEEWSCSNGVDFTGLFPRLRELIICNCPKLVSVPLLRLLSLCELEIKNCDEAVLKSFIELPLLTTLNIEIKNCDEAVLKSFIELPLLTTLNIENMSGLTHLPKEFMNVLVSLEVLAITKCASLVTLWQNGLAPKNLSCLVVSSCENLERLPYDLKSLTSLEQLCIFYCPKLLSFPEDSLPPTISILDVQACDSLESIPNCIACLEHLILINCSSLSSFPIDTLLSTLKSVSINNCRNLQWVNETVEQSIMSGSNRISNWPILESFEVYRQEFTCRLNYQIPHSLSGNGLHTPNLVSLHIYGFENPFCFPSQSQSLTFLKSLSIVNCKRLESFPHQNLPPNLEELYIRNSGELKSLSEWGLQRLSSLRSFTMDDVYPELLSFPESCFLPATLKFLCIGEFSNLESLSKGLRNLTSLEHLRIINCPKFESLSEGLQNLTSLEHLEILYCPELGSLPNERILDTLLILRILSCPLLEGRYAKENGEDWPKISHIPCVQIGSRR</sequence>
<evidence type="ECO:0000259" key="11">
    <source>
        <dbReference type="Pfam" id="PF25019"/>
    </source>
</evidence>
<organism evidence="12 13">
    <name type="scientific">Ilex paraguariensis</name>
    <name type="common">yerba mate</name>
    <dbReference type="NCBI Taxonomy" id="185542"/>
    <lineage>
        <taxon>Eukaryota</taxon>
        <taxon>Viridiplantae</taxon>
        <taxon>Streptophyta</taxon>
        <taxon>Embryophyta</taxon>
        <taxon>Tracheophyta</taxon>
        <taxon>Spermatophyta</taxon>
        <taxon>Magnoliopsida</taxon>
        <taxon>eudicotyledons</taxon>
        <taxon>Gunneridae</taxon>
        <taxon>Pentapetalae</taxon>
        <taxon>asterids</taxon>
        <taxon>campanulids</taxon>
        <taxon>Aquifoliales</taxon>
        <taxon>Aquifoliaceae</taxon>
        <taxon>Ilex</taxon>
    </lineage>
</organism>
<evidence type="ECO:0000256" key="5">
    <source>
        <dbReference type="ARBA" id="ARBA00022821"/>
    </source>
</evidence>
<evidence type="ECO:0000313" key="12">
    <source>
        <dbReference type="EMBL" id="CAK9183915.1"/>
    </source>
</evidence>
<dbReference type="InterPro" id="IPR056789">
    <property type="entry name" value="LRR_R13L1-DRL21"/>
</dbReference>
<dbReference type="InterPro" id="IPR058922">
    <property type="entry name" value="WHD_DRP"/>
</dbReference>
<feature type="domain" description="R13L1/DRL21-like LRR repeat region" evidence="11">
    <location>
        <begin position="698"/>
        <end position="825"/>
    </location>
</feature>
<dbReference type="InterPro" id="IPR041118">
    <property type="entry name" value="Rx_N"/>
</dbReference>
<feature type="domain" description="NB-ARC" evidence="8">
    <location>
        <begin position="193"/>
        <end position="354"/>
    </location>
</feature>
<dbReference type="PANTHER" id="PTHR36766:SF51">
    <property type="entry name" value="DISEASE RESISTANCE RPP13-LIKE PROTEIN 1"/>
    <property type="match status" value="1"/>
</dbReference>
<dbReference type="Gene3D" id="3.80.10.10">
    <property type="entry name" value="Ribonuclease Inhibitor"/>
    <property type="match status" value="4"/>
</dbReference>
<feature type="signal peptide" evidence="7">
    <location>
        <begin position="1"/>
        <end position="21"/>
    </location>
</feature>
<dbReference type="Pfam" id="PF18052">
    <property type="entry name" value="Rx_N"/>
    <property type="match status" value="1"/>
</dbReference>
<dbReference type="EMBL" id="CAUOFW020008813">
    <property type="protein sequence ID" value="CAK9183915.1"/>
    <property type="molecule type" value="Genomic_DNA"/>
</dbReference>
<evidence type="ECO:0000256" key="7">
    <source>
        <dbReference type="SAM" id="SignalP"/>
    </source>
</evidence>
<keyword evidence="7" id="KW-0732">Signal</keyword>
<evidence type="ECO:0000256" key="6">
    <source>
        <dbReference type="ARBA" id="ARBA00022840"/>
    </source>
</evidence>
<proteinExistence type="inferred from homology"/>
<keyword evidence="3" id="KW-0677">Repeat</keyword>
<name>A0ABC8US96_9AQUA</name>
<dbReference type="Pfam" id="PF23559">
    <property type="entry name" value="WHD_DRP"/>
    <property type="match status" value="1"/>
</dbReference>
<dbReference type="FunFam" id="3.40.50.300:FF:001091">
    <property type="entry name" value="Probable disease resistance protein At1g61300"/>
    <property type="match status" value="1"/>
</dbReference>
<dbReference type="InterPro" id="IPR032675">
    <property type="entry name" value="LRR_dom_sf"/>
</dbReference>
<accession>A0ABC8US96</accession>
<evidence type="ECO:0008006" key="14">
    <source>
        <dbReference type="Google" id="ProtNLM"/>
    </source>
</evidence>
<evidence type="ECO:0000259" key="9">
    <source>
        <dbReference type="Pfam" id="PF18052"/>
    </source>
</evidence>
<dbReference type="PRINTS" id="PR00364">
    <property type="entry name" value="DISEASERSIST"/>
</dbReference>
<dbReference type="GO" id="GO:0006952">
    <property type="term" value="P:defense response"/>
    <property type="evidence" value="ECO:0007669"/>
    <property type="project" value="UniProtKB-KW"/>
</dbReference>
<dbReference type="InterPro" id="IPR027417">
    <property type="entry name" value="P-loop_NTPase"/>
</dbReference>
<feature type="domain" description="Disease resistance N-terminal" evidence="9">
    <location>
        <begin position="8"/>
        <end position="96"/>
    </location>
</feature>
<keyword evidence="5" id="KW-0611">Plant defense</keyword>
<keyword evidence="13" id="KW-1185">Reference proteome</keyword>
<dbReference type="Pfam" id="PF00931">
    <property type="entry name" value="NB-ARC"/>
    <property type="match status" value="1"/>
</dbReference>
<evidence type="ECO:0000256" key="4">
    <source>
        <dbReference type="ARBA" id="ARBA00022741"/>
    </source>
</evidence>
<gene>
    <name evidence="12" type="ORF">ILEXP_LOCUS54213</name>
</gene>
<evidence type="ECO:0000256" key="2">
    <source>
        <dbReference type="ARBA" id="ARBA00022614"/>
    </source>
</evidence>
<evidence type="ECO:0000256" key="1">
    <source>
        <dbReference type="ARBA" id="ARBA00008894"/>
    </source>
</evidence>
<comment type="caution">
    <text evidence="12">The sequence shown here is derived from an EMBL/GenBank/DDBJ whole genome shotgun (WGS) entry which is preliminary data.</text>
</comment>
<dbReference type="Gene3D" id="1.10.10.10">
    <property type="entry name" value="Winged helix-like DNA-binding domain superfamily/Winged helix DNA-binding domain"/>
    <property type="match status" value="1"/>
</dbReference>
<keyword evidence="6" id="KW-0067">ATP-binding</keyword>
<dbReference type="PANTHER" id="PTHR36766">
    <property type="entry name" value="PLANT BROAD-SPECTRUM MILDEW RESISTANCE PROTEIN RPW8"/>
    <property type="match status" value="1"/>
</dbReference>
<evidence type="ECO:0000313" key="13">
    <source>
        <dbReference type="Proteomes" id="UP001642360"/>
    </source>
</evidence>
<reference evidence="12 13" key="1">
    <citation type="submission" date="2024-02" db="EMBL/GenBank/DDBJ databases">
        <authorList>
            <person name="Vignale AGUSTIN F."/>
            <person name="Sosa J E."/>
            <person name="Modenutti C."/>
        </authorList>
    </citation>
    <scope>NUCLEOTIDE SEQUENCE [LARGE SCALE GENOMIC DNA]</scope>
</reference>
<feature type="chain" id="PRO_5044865779" description="Disease resistance RPP13-like protein 1" evidence="7">
    <location>
        <begin position="22"/>
        <end position="1359"/>
    </location>
</feature>
<dbReference type="InterPro" id="IPR036388">
    <property type="entry name" value="WH-like_DNA-bd_sf"/>
</dbReference>
<dbReference type="Pfam" id="PF25019">
    <property type="entry name" value="LRR_R13L1-DRL21"/>
    <property type="match status" value="1"/>
</dbReference>